<evidence type="ECO:0000313" key="1">
    <source>
        <dbReference type="EMBL" id="KAF3069364.1"/>
    </source>
</evidence>
<dbReference type="Proteomes" id="UP000801864">
    <property type="component" value="Unassembled WGS sequence"/>
</dbReference>
<proteinExistence type="predicted"/>
<comment type="caution">
    <text evidence="1">The sequence shown here is derived from an EMBL/GenBank/DDBJ whole genome shotgun (WGS) entry which is preliminary data.</text>
</comment>
<dbReference type="EMBL" id="QLNT01000012">
    <property type="protein sequence ID" value="KAF3069364.1"/>
    <property type="molecule type" value="Genomic_DNA"/>
</dbReference>
<evidence type="ECO:0000313" key="2">
    <source>
        <dbReference type="Proteomes" id="UP000801864"/>
    </source>
</evidence>
<name>A0A9P4XDH1_9HYPO</name>
<sequence length="60" mass="6577">MEQIDAIDEGAAVGATDANNWTQFFFLPPDRRALIRLLEMARGAATHVEAGLRDSTVALY</sequence>
<keyword evidence="2" id="KW-1185">Reference proteome</keyword>
<reference evidence="1 2" key="1">
    <citation type="submission" date="2018-06" db="EMBL/GenBank/DDBJ databases">
        <title>Genome analysis of cellulolytic fungus Trichoderma lentiforme CFAM-422.</title>
        <authorList>
            <person name="Steindorff A.S."/>
            <person name="Formighieri E.F."/>
            <person name="Midorikawa G.E.O."/>
            <person name="Tamietti M.S."/>
            <person name="Ramos E.Z."/>
            <person name="Silva A.S."/>
            <person name="Bon E.P.S."/>
            <person name="Mendes T.D."/>
            <person name="Damaso M.C.T."/>
            <person name="Favaro L.C.L."/>
        </authorList>
    </citation>
    <scope>NUCLEOTIDE SEQUENCE [LARGE SCALE GENOMIC DNA]</scope>
    <source>
        <strain evidence="1 2">CFAM-422</strain>
    </source>
</reference>
<dbReference type="AlphaFoldDB" id="A0A9P4XDH1"/>
<accession>A0A9P4XDH1</accession>
<protein>
    <submittedName>
        <fullName evidence="1">Uncharacterized protein</fullName>
    </submittedName>
</protein>
<organism evidence="1 2">
    <name type="scientific">Trichoderma lentiforme</name>
    <dbReference type="NCBI Taxonomy" id="1567552"/>
    <lineage>
        <taxon>Eukaryota</taxon>
        <taxon>Fungi</taxon>
        <taxon>Dikarya</taxon>
        <taxon>Ascomycota</taxon>
        <taxon>Pezizomycotina</taxon>
        <taxon>Sordariomycetes</taxon>
        <taxon>Hypocreomycetidae</taxon>
        <taxon>Hypocreales</taxon>
        <taxon>Hypocreaceae</taxon>
        <taxon>Trichoderma</taxon>
    </lineage>
</organism>
<gene>
    <name evidence="1" type="ORF">CFAM422_007136</name>
</gene>